<gene>
    <name evidence="4" type="ordered locus">Nham_3343</name>
</gene>
<dbReference type="Proteomes" id="UP000001953">
    <property type="component" value="Chromosome"/>
</dbReference>
<evidence type="ECO:0000256" key="1">
    <source>
        <dbReference type="ARBA" id="ARBA00023163"/>
    </source>
</evidence>
<dbReference type="EMBL" id="CP000319">
    <property type="protein sequence ID" value="ABE64075.1"/>
    <property type="molecule type" value="Genomic_DNA"/>
</dbReference>
<proteinExistence type="predicted"/>
<dbReference type="GO" id="GO:0006354">
    <property type="term" value="P:DNA-templated transcription elongation"/>
    <property type="evidence" value="ECO:0007669"/>
    <property type="project" value="InterPro"/>
</dbReference>
<dbReference type="OrthoDB" id="9787731at2"/>
<organism evidence="4 5">
    <name type="scientific">Nitrobacter hamburgensis (strain DSM 10229 / NCIMB 13809 / X14)</name>
    <dbReference type="NCBI Taxonomy" id="323097"/>
    <lineage>
        <taxon>Bacteria</taxon>
        <taxon>Pseudomonadati</taxon>
        <taxon>Pseudomonadota</taxon>
        <taxon>Alphaproteobacteria</taxon>
        <taxon>Hyphomicrobiales</taxon>
        <taxon>Nitrobacteraceae</taxon>
        <taxon>Nitrobacter</taxon>
    </lineage>
</organism>
<protein>
    <submittedName>
        <fullName evidence="4">Transcription antitermination protein nusG</fullName>
    </submittedName>
</protein>
<accession>Q1QI72</accession>
<feature type="region of interest" description="Disordered" evidence="2">
    <location>
        <begin position="109"/>
        <end position="140"/>
    </location>
</feature>
<dbReference type="STRING" id="323097.Nham_3343"/>
<keyword evidence="5" id="KW-1185">Reference proteome</keyword>
<reference evidence="4 5" key="1">
    <citation type="submission" date="2006-03" db="EMBL/GenBank/DDBJ databases">
        <title>Complete sequence of chromosome of Nitrobacter hamburgensis X14.</title>
        <authorList>
            <consortium name="US DOE Joint Genome Institute"/>
            <person name="Copeland A."/>
            <person name="Lucas S."/>
            <person name="Lapidus A."/>
            <person name="Barry K."/>
            <person name="Detter J.C."/>
            <person name="Glavina del Rio T."/>
            <person name="Hammon N."/>
            <person name="Israni S."/>
            <person name="Dalin E."/>
            <person name="Tice H."/>
            <person name="Pitluck S."/>
            <person name="Chain P."/>
            <person name="Malfatti S."/>
            <person name="Shin M."/>
            <person name="Vergez L."/>
            <person name="Schmutz J."/>
            <person name="Larimer F."/>
            <person name="Land M."/>
            <person name="Hauser L."/>
            <person name="Kyrpides N."/>
            <person name="Ivanova N."/>
            <person name="Ward B."/>
            <person name="Arp D."/>
            <person name="Klotz M."/>
            <person name="Stein L."/>
            <person name="O'Mullan G."/>
            <person name="Starkenburg S."/>
            <person name="Sayavedra L."/>
            <person name="Poret-Peterson A.T."/>
            <person name="Gentry M.E."/>
            <person name="Bruce D."/>
            <person name="Richardson P."/>
        </authorList>
    </citation>
    <scope>NUCLEOTIDE SEQUENCE [LARGE SCALE GENOMIC DNA]</scope>
    <source>
        <strain evidence="5">DSM 10229 / NCIMB 13809 / X14</strain>
    </source>
</reference>
<dbReference type="eggNOG" id="COG0250">
    <property type="taxonomic scope" value="Bacteria"/>
</dbReference>
<feature type="compositionally biased region" description="Basic residues" evidence="2">
    <location>
        <begin position="118"/>
        <end position="134"/>
    </location>
</feature>
<dbReference type="RefSeq" id="WP_011511728.1">
    <property type="nucleotide sequence ID" value="NC_007964.1"/>
</dbReference>
<evidence type="ECO:0000259" key="3">
    <source>
        <dbReference type="Pfam" id="PF02357"/>
    </source>
</evidence>
<dbReference type="KEGG" id="nha:Nham_3343"/>
<evidence type="ECO:0000313" key="4">
    <source>
        <dbReference type="EMBL" id="ABE64075.1"/>
    </source>
</evidence>
<dbReference type="InterPro" id="IPR036735">
    <property type="entry name" value="NGN_dom_sf"/>
</dbReference>
<evidence type="ECO:0000313" key="5">
    <source>
        <dbReference type="Proteomes" id="UP000001953"/>
    </source>
</evidence>
<dbReference type="Pfam" id="PF02357">
    <property type="entry name" value="NusG"/>
    <property type="match status" value="1"/>
</dbReference>
<dbReference type="InterPro" id="IPR006645">
    <property type="entry name" value="NGN-like_dom"/>
</dbReference>
<dbReference type="AlphaFoldDB" id="Q1QI72"/>
<sequence>MAERYWGACRTFTGREHLVRAKIEEMDRGAFLPTFVRSWIAGGKLSVAERPAVPGYVFFRASQDDWSPVQDIDGVIGVLANGGRAMRISNDDMASLVIGHAAGAHNRFEDCISSPSRGSRRKSRKPRPSKRARLRSFTVP</sequence>
<evidence type="ECO:0000256" key="2">
    <source>
        <dbReference type="SAM" id="MobiDB-lite"/>
    </source>
</evidence>
<keyword evidence="1" id="KW-0804">Transcription</keyword>
<name>Q1QI72_NITHX</name>
<dbReference type="HOGENOM" id="CLU_1833064_0_0_5"/>
<feature type="domain" description="NusG-like N-terminal" evidence="3">
    <location>
        <begin position="5"/>
        <end position="96"/>
    </location>
</feature>
<dbReference type="SUPFAM" id="SSF82679">
    <property type="entry name" value="N-utilization substance G protein NusG, N-terminal domain"/>
    <property type="match status" value="1"/>
</dbReference>
<dbReference type="Gene3D" id="3.30.70.940">
    <property type="entry name" value="NusG, N-terminal domain"/>
    <property type="match status" value="1"/>
</dbReference>